<proteinExistence type="predicted"/>
<organism evidence="1">
    <name type="scientific">Vibrio vulnificus</name>
    <dbReference type="NCBI Taxonomy" id="672"/>
    <lineage>
        <taxon>Bacteria</taxon>
        <taxon>Pseudomonadati</taxon>
        <taxon>Pseudomonadota</taxon>
        <taxon>Gammaproteobacteria</taxon>
        <taxon>Vibrionales</taxon>
        <taxon>Vibrionaceae</taxon>
        <taxon>Vibrio</taxon>
    </lineage>
</organism>
<sequence length="112" mass="12862">MTISNKRQAFSKIRNLLPENDAAAFMECQQYLSLLSLEGYAKVATERLTDILNGDFKRVERFIDIHNSLGDLFLQLTERVNSHKSVTGEKSLWNLLTDGESHLNIYPSVKFR</sequence>
<protein>
    <submittedName>
        <fullName evidence="1">Uncharacterized protein</fullName>
    </submittedName>
</protein>
<comment type="caution">
    <text evidence="1">The sequence shown here is derived from an EMBL/GenBank/DDBJ whole genome shotgun (WGS) entry which is preliminary data.</text>
</comment>
<dbReference type="AlphaFoldDB" id="A0A8H9TGP4"/>
<accession>A0A8H9TGP4</accession>
<reference evidence="1" key="2">
    <citation type="submission" date="2019-01" db="EMBL/GenBank/DDBJ databases">
        <authorList>
            <consortium name="NCBI Pathogen Detection Project"/>
        </authorList>
    </citation>
    <scope>NUCLEOTIDE SEQUENCE</scope>
    <source>
        <strain evidence="1">BCW_3452</strain>
    </source>
</reference>
<reference evidence="1" key="1">
    <citation type="journal article" date="2018" name="Genome Biol.">
        <title>SKESA: strategic k-mer extension for scrupulous assemblies.</title>
        <authorList>
            <person name="Souvorov A."/>
            <person name="Agarwala R."/>
            <person name="Lipman D.J."/>
        </authorList>
    </citation>
    <scope>NUCLEOTIDE SEQUENCE</scope>
    <source>
        <strain evidence="1">BCW_3452</strain>
    </source>
</reference>
<dbReference type="EMBL" id="DACRBY010000020">
    <property type="protein sequence ID" value="HAS8541285.1"/>
    <property type="molecule type" value="Genomic_DNA"/>
</dbReference>
<evidence type="ECO:0000313" key="1">
    <source>
        <dbReference type="EMBL" id="HAS8541285.1"/>
    </source>
</evidence>
<gene>
    <name evidence="1" type="ORF">I7730_15995</name>
</gene>
<dbReference type="Proteomes" id="UP000863257">
    <property type="component" value="Unassembled WGS sequence"/>
</dbReference>
<name>A0A8H9TGP4_VIBVL</name>